<comment type="caution">
    <text evidence="3">The sequence shown here is derived from an EMBL/GenBank/DDBJ whole genome shotgun (WGS) entry which is preliminary data.</text>
</comment>
<dbReference type="PANTHER" id="PTHR22946">
    <property type="entry name" value="DIENELACTONE HYDROLASE DOMAIN-CONTAINING PROTEIN-RELATED"/>
    <property type="match status" value="1"/>
</dbReference>
<dbReference type="InterPro" id="IPR029058">
    <property type="entry name" value="AB_hydrolase_fold"/>
</dbReference>
<dbReference type="InterPro" id="IPR022742">
    <property type="entry name" value="Hydrolase_4"/>
</dbReference>
<gene>
    <name evidence="3" type="ORF">Lche_1844</name>
</gene>
<dbReference type="PANTHER" id="PTHR22946:SF9">
    <property type="entry name" value="POLYKETIDE TRANSFERASE AF380"/>
    <property type="match status" value="1"/>
</dbReference>
<dbReference type="PATRIC" id="fig|28084.5.peg.2002"/>
<dbReference type="STRING" id="28084.Lche_1844"/>
<evidence type="ECO:0000313" key="4">
    <source>
        <dbReference type="Proteomes" id="UP000054921"/>
    </source>
</evidence>
<dbReference type="RefSeq" id="WP_058387771.1">
    <property type="nucleotide sequence ID" value="NZ_LNXW01000013.1"/>
</dbReference>
<sequence>MKIRGFVLILVTTLLIPNLAYSKLIWKETYLPMNTANGPVKLEALLVFSDDKIKHPLALISHGSPRNPQDRPNMTALSYLPIAYEFARRGYSVAVVLRRGYGSSGGGWAEGLGSCNNPNYMKAAQSAVEDLNASVDFLGTLKQFDTSKFIAVGVSAGGFASIALTALNPPPGLKAVINFAGGRGSSSDNKVCNENALISTFAQFGKGSKVPTLWIYAKNDHFFNPQLAKKLFTAFTGAGGNAVFIQANSFGKEGHFLFSKAGIPQWAPMVDLFLKSNQLILVNSALVLPVSSLKTPGYLSNSAKKAFLTYRIAPPHKAFAVSENRSYGWRSGQPTKEIAEQKALKICNQFSASGCKLIAVDEELLH</sequence>
<evidence type="ECO:0000313" key="3">
    <source>
        <dbReference type="EMBL" id="KTC79824.1"/>
    </source>
</evidence>
<dbReference type="OrthoDB" id="8564128at2"/>
<dbReference type="EMBL" id="LNXW01000013">
    <property type="protein sequence ID" value="KTC79824.1"/>
    <property type="molecule type" value="Genomic_DNA"/>
</dbReference>
<organism evidence="3 4">
    <name type="scientific">Legionella cherrii</name>
    <dbReference type="NCBI Taxonomy" id="28084"/>
    <lineage>
        <taxon>Bacteria</taxon>
        <taxon>Pseudomonadati</taxon>
        <taxon>Pseudomonadota</taxon>
        <taxon>Gammaproteobacteria</taxon>
        <taxon>Legionellales</taxon>
        <taxon>Legionellaceae</taxon>
        <taxon>Legionella</taxon>
    </lineage>
</organism>
<dbReference type="AlphaFoldDB" id="A0A0W0S931"/>
<name>A0A0W0S931_9GAMM</name>
<dbReference type="Gene3D" id="3.40.50.1820">
    <property type="entry name" value="alpha/beta hydrolase"/>
    <property type="match status" value="1"/>
</dbReference>
<dbReference type="Proteomes" id="UP000054921">
    <property type="component" value="Unassembled WGS sequence"/>
</dbReference>
<dbReference type="GO" id="GO:0052689">
    <property type="term" value="F:carboxylic ester hydrolase activity"/>
    <property type="evidence" value="ECO:0007669"/>
    <property type="project" value="UniProtKB-ARBA"/>
</dbReference>
<feature type="domain" description="Serine aminopeptidase S33" evidence="2">
    <location>
        <begin position="76"/>
        <end position="180"/>
    </location>
</feature>
<evidence type="ECO:0000256" key="1">
    <source>
        <dbReference type="ARBA" id="ARBA00022801"/>
    </source>
</evidence>
<evidence type="ECO:0000259" key="2">
    <source>
        <dbReference type="Pfam" id="PF12146"/>
    </source>
</evidence>
<accession>A0A0W0S931</accession>
<keyword evidence="1 3" id="KW-0378">Hydrolase</keyword>
<dbReference type="InterPro" id="IPR050261">
    <property type="entry name" value="FrsA_esterase"/>
</dbReference>
<dbReference type="Pfam" id="PF12146">
    <property type="entry name" value="Hydrolase_4"/>
    <property type="match status" value="1"/>
</dbReference>
<protein>
    <submittedName>
        <fullName evidence="3">Alpha/beta hydrolase family protein</fullName>
    </submittedName>
</protein>
<reference evidence="3 4" key="1">
    <citation type="submission" date="2015-11" db="EMBL/GenBank/DDBJ databases">
        <title>Genomic analysis of 38 Legionella species identifies large and diverse effector repertoires.</title>
        <authorList>
            <person name="Burstein D."/>
            <person name="Amaro F."/>
            <person name="Zusman T."/>
            <person name="Lifshitz Z."/>
            <person name="Cohen O."/>
            <person name="Gilbert J.A."/>
            <person name="Pupko T."/>
            <person name="Shuman H.A."/>
            <person name="Segal G."/>
        </authorList>
    </citation>
    <scope>NUCLEOTIDE SEQUENCE [LARGE SCALE GENOMIC DNA]</scope>
    <source>
        <strain evidence="3 4">ORW</strain>
    </source>
</reference>
<dbReference type="SUPFAM" id="SSF53474">
    <property type="entry name" value="alpha/beta-Hydrolases"/>
    <property type="match status" value="1"/>
</dbReference>
<proteinExistence type="predicted"/>